<keyword evidence="3" id="KW-1185">Reference proteome</keyword>
<protein>
    <submittedName>
        <fullName evidence="2">Uncharacterized protein</fullName>
    </submittedName>
</protein>
<evidence type="ECO:0000256" key="1">
    <source>
        <dbReference type="SAM" id="MobiDB-lite"/>
    </source>
</evidence>
<feature type="compositionally biased region" description="Polar residues" evidence="1">
    <location>
        <begin position="91"/>
        <end position="103"/>
    </location>
</feature>
<dbReference type="PROSITE" id="PS51257">
    <property type="entry name" value="PROKAR_LIPOPROTEIN"/>
    <property type="match status" value="1"/>
</dbReference>
<dbReference type="AlphaFoldDB" id="A0A447D1P3"/>
<dbReference type="OrthoDB" id="7679506at2"/>
<dbReference type="Proteomes" id="UP000289200">
    <property type="component" value="Unassembled WGS sequence"/>
</dbReference>
<dbReference type="EMBL" id="UWOC01000201">
    <property type="protein sequence ID" value="VCU11457.1"/>
    <property type="molecule type" value="Genomic_DNA"/>
</dbReference>
<name>A0A447D1P3_9BRAD</name>
<evidence type="ECO:0000313" key="2">
    <source>
        <dbReference type="EMBL" id="VCU11457.1"/>
    </source>
</evidence>
<gene>
    <name evidence="2" type="ORF">RHODGE_RHODGE_04670</name>
</gene>
<organism evidence="2 3">
    <name type="scientific">Rhodoplanes serenus</name>
    <dbReference type="NCBI Taxonomy" id="200615"/>
    <lineage>
        <taxon>Bacteria</taxon>
        <taxon>Pseudomonadati</taxon>
        <taxon>Pseudomonadota</taxon>
        <taxon>Alphaproteobacteria</taxon>
        <taxon>Hyphomicrobiales</taxon>
        <taxon>Nitrobacteraceae</taxon>
        <taxon>Rhodoplanes</taxon>
    </lineage>
</organism>
<sequence>MSCCNNRLRRAALAGALLLAAVVAGCSDIYYDRRETVMFGAQDAVATNVAIHTIDPWPPAAANRNIPGHGPNVAIAQERYRTGRVIKPQGLGTTSTYKQSQTPDGAPTVAAQSSGGAAVKD</sequence>
<reference evidence="3" key="1">
    <citation type="submission" date="2018-10" db="EMBL/GenBank/DDBJ databases">
        <authorList>
            <person name="Peiro R."/>
            <person name="Begona"/>
            <person name="Cbmso G."/>
            <person name="Lopez M."/>
            <person name="Gonzalez S."/>
            <person name="Sacristan E."/>
            <person name="Castillo E."/>
        </authorList>
    </citation>
    <scope>NUCLEOTIDE SEQUENCE [LARGE SCALE GENOMIC DNA]</scope>
</reference>
<accession>A0A447D1P3</accession>
<evidence type="ECO:0000313" key="3">
    <source>
        <dbReference type="Proteomes" id="UP000289200"/>
    </source>
</evidence>
<proteinExistence type="predicted"/>
<dbReference type="RefSeq" id="WP_129611425.1">
    <property type="nucleotide sequence ID" value="NZ_UWOC01000201.1"/>
</dbReference>
<feature type="region of interest" description="Disordered" evidence="1">
    <location>
        <begin position="87"/>
        <end position="121"/>
    </location>
</feature>
<comment type="caution">
    <text evidence="2">The sequence shown here is derived from an EMBL/GenBank/DDBJ whole genome shotgun (WGS) entry which is preliminary data.</text>
</comment>